<feature type="region of interest" description="Disordered" evidence="5">
    <location>
        <begin position="95"/>
        <end position="114"/>
    </location>
</feature>
<dbReference type="InterPro" id="IPR001680">
    <property type="entry name" value="WD40_rpt"/>
</dbReference>
<name>D7FTF7_ECTSI</name>
<dbReference type="CDD" id="cd00200">
    <property type="entry name" value="WD40"/>
    <property type="match status" value="1"/>
</dbReference>
<feature type="repeat" description="WD" evidence="4">
    <location>
        <begin position="249"/>
        <end position="290"/>
    </location>
</feature>
<feature type="repeat" description="WD" evidence="4">
    <location>
        <begin position="201"/>
        <end position="242"/>
    </location>
</feature>
<comment type="similarity">
    <text evidence="3">Belongs to the WD repeat PRL1/PRL2 family.</text>
</comment>
<evidence type="ECO:0000313" key="7">
    <source>
        <dbReference type="Proteomes" id="UP000002630"/>
    </source>
</evidence>
<evidence type="ECO:0000256" key="4">
    <source>
        <dbReference type="PROSITE-ProRule" id="PRU00221"/>
    </source>
</evidence>
<feature type="region of interest" description="Disordered" evidence="5">
    <location>
        <begin position="124"/>
        <end position="144"/>
    </location>
</feature>
<dbReference type="FunCoup" id="D7FTF7">
    <property type="interactions" value="424"/>
</dbReference>
<protein>
    <submittedName>
        <fullName evidence="6">Uncharacterized protein</fullName>
    </submittedName>
</protein>
<dbReference type="STRING" id="2880.D7FTF7"/>
<dbReference type="PANTHER" id="PTHR19923:SF0">
    <property type="entry name" value="PLEIOTROPIC REGULATOR 1"/>
    <property type="match status" value="1"/>
</dbReference>
<dbReference type="GO" id="GO:0071013">
    <property type="term" value="C:catalytic step 2 spliceosome"/>
    <property type="evidence" value="ECO:0007669"/>
    <property type="project" value="TreeGrafter"/>
</dbReference>
<dbReference type="InterPro" id="IPR020472">
    <property type="entry name" value="WD40_PAC1"/>
</dbReference>
<dbReference type="PRINTS" id="PR00320">
    <property type="entry name" value="GPROTEINBRPT"/>
</dbReference>
<dbReference type="InterPro" id="IPR036322">
    <property type="entry name" value="WD40_repeat_dom_sf"/>
</dbReference>
<dbReference type="GO" id="GO:0000974">
    <property type="term" value="C:Prp19 complex"/>
    <property type="evidence" value="ECO:0007669"/>
    <property type="project" value="TreeGrafter"/>
</dbReference>
<dbReference type="InterPro" id="IPR019775">
    <property type="entry name" value="WD40_repeat_CS"/>
</dbReference>
<dbReference type="GO" id="GO:0000398">
    <property type="term" value="P:mRNA splicing, via spliceosome"/>
    <property type="evidence" value="ECO:0007669"/>
    <property type="project" value="InterPro"/>
</dbReference>
<keyword evidence="1 4" id="KW-0853">WD repeat</keyword>
<dbReference type="EMBL" id="FN649736">
    <property type="protein sequence ID" value="CBJ48535.1"/>
    <property type="molecule type" value="Genomic_DNA"/>
</dbReference>
<keyword evidence="2" id="KW-0677">Repeat</keyword>
<proteinExistence type="inferred from homology"/>
<dbReference type="InterPro" id="IPR015943">
    <property type="entry name" value="WD40/YVTN_repeat-like_dom_sf"/>
</dbReference>
<dbReference type="PROSITE" id="PS50294">
    <property type="entry name" value="WD_REPEATS_REGION"/>
    <property type="match status" value="5"/>
</dbReference>
<dbReference type="PROSITE" id="PS00678">
    <property type="entry name" value="WD_REPEATS_1"/>
    <property type="match status" value="2"/>
</dbReference>
<dbReference type="AlphaFoldDB" id="D7FTF7"/>
<evidence type="ECO:0000256" key="2">
    <source>
        <dbReference type="ARBA" id="ARBA00022737"/>
    </source>
</evidence>
<dbReference type="InParanoid" id="D7FTF7"/>
<keyword evidence="7" id="KW-1185">Reference proteome</keyword>
<evidence type="ECO:0000256" key="5">
    <source>
        <dbReference type="SAM" id="MobiDB-lite"/>
    </source>
</evidence>
<dbReference type="EMBL" id="FN648431">
    <property type="protein sequence ID" value="CBJ48535.1"/>
    <property type="molecule type" value="Genomic_DNA"/>
</dbReference>
<dbReference type="Gene3D" id="2.130.10.10">
    <property type="entry name" value="YVTN repeat-like/Quinoprotein amine dehydrogenase"/>
    <property type="match status" value="1"/>
</dbReference>
<organism evidence="6 7">
    <name type="scientific">Ectocarpus siliculosus</name>
    <name type="common">Brown alga</name>
    <name type="synonym">Conferva siliculosa</name>
    <dbReference type="NCBI Taxonomy" id="2880"/>
    <lineage>
        <taxon>Eukaryota</taxon>
        <taxon>Sar</taxon>
        <taxon>Stramenopiles</taxon>
        <taxon>Ochrophyta</taxon>
        <taxon>PX clade</taxon>
        <taxon>Phaeophyceae</taxon>
        <taxon>Ectocarpales</taxon>
        <taxon>Ectocarpaceae</taxon>
        <taxon>Ectocarpus</taxon>
    </lineage>
</organism>
<dbReference type="SMART" id="SM00320">
    <property type="entry name" value="WD40"/>
    <property type="match status" value="7"/>
</dbReference>
<feature type="repeat" description="WD" evidence="4">
    <location>
        <begin position="333"/>
        <end position="374"/>
    </location>
</feature>
<dbReference type="FunFam" id="2.130.10.10:FF:000012">
    <property type="entry name" value="Putative pleiotropic regulator 1"/>
    <property type="match status" value="1"/>
</dbReference>
<evidence type="ECO:0000256" key="1">
    <source>
        <dbReference type="ARBA" id="ARBA00022574"/>
    </source>
</evidence>
<feature type="repeat" description="WD" evidence="4">
    <location>
        <begin position="291"/>
        <end position="332"/>
    </location>
</feature>
<dbReference type="OrthoDB" id="10256122at2759"/>
<dbReference type="InterPro" id="IPR045241">
    <property type="entry name" value="Prp46/PLRG1-like"/>
</dbReference>
<feature type="repeat" description="WD" evidence="4">
    <location>
        <begin position="416"/>
        <end position="456"/>
    </location>
</feature>
<evidence type="ECO:0000256" key="3">
    <source>
        <dbReference type="ARBA" id="ARBA00025726"/>
    </source>
</evidence>
<feature type="compositionally biased region" description="Basic and acidic residues" evidence="5">
    <location>
        <begin position="124"/>
        <end position="139"/>
    </location>
</feature>
<dbReference type="SUPFAM" id="SSF50978">
    <property type="entry name" value="WD40 repeat-like"/>
    <property type="match status" value="1"/>
</dbReference>
<accession>D7FTF7</accession>
<dbReference type="Pfam" id="PF00400">
    <property type="entry name" value="WD40"/>
    <property type="match status" value="6"/>
</dbReference>
<dbReference type="GO" id="GO:0071011">
    <property type="term" value="C:precatalytic spliceosome"/>
    <property type="evidence" value="ECO:0007669"/>
    <property type="project" value="TreeGrafter"/>
</dbReference>
<dbReference type="eggNOG" id="KOG0285">
    <property type="taxonomic scope" value="Eukaryota"/>
</dbReference>
<gene>
    <name evidence="6" type="ORF">Esi_0025_0074</name>
</gene>
<sequence>MASLEVRRRPADDDASTAAAVPLKTVLMKSTKRTLDMFVGQEGAPPPTFMASQKIKVASKIAAGYATVKDGAPNGVPSAAAARIGHTAAAANGSNGAAATAAAPAPPAEKPRETEVTRIIQRIDEEKMDKARQQQEANRRLAKGGGAAAADGSLVLFNPSSGSVGGGEGKGAANQLVVSRRAAPSAPRPEWHAPWKLSSVVSAHLGWVRAIAFDPSNEWFVTGSADRTIKVWDLAKASAGAEKALKVTLTGHINCIRGLAVSPRHPYLFSAAEDKKVMCWDLEYNRVVRHYHGHLSGVHCLSLHPTLDVLVTGGRDSVARVWDMRTKKQIHALGGHSNAVGTVQTNAVDPQVITGSHDCQIKLWDLVAGKAMTTLTHHKKAVRAVQMHPKEFSFVSAAADNMKKWQGRDGMFLNNMSGHNTIINSLSVNEDSVLVSGGDNGSLCLWDYATGYNFQRIDTIAQPGSLDAEAGIFASSFDVSGSRLVTCEADKTVKIWKEDLEATPESHPIDMVAWAKDYQARKR</sequence>
<evidence type="ECO:0000313" key="6">
    <source>
        <dbReference type="EMBL" id="CBJ48535.1"/>
    </source>
</evidence>
<dbReference type="Proteomes" id="UP000002630">
    <property type="component" value="Linkage Group LG11"/>
</dbReference>
<reference evidence="6 7" key="1">
    <citation type="journal article" date="2010" name="Nature">
        <title>The Ectocarpus genome and the independent evolution of multicellularity in brown algae.</title>
        <authorList>
            <person name="Cock J.M."/>
            <person name="Sterck L."/>
            <person name="Rouze P."/>
            <person name="Scornet D."/>
            <person name="Allen A.E."/>
            <person name="Amoutzias G."/>
            <person name="Anthouard V."/>
            <person name="Artiguenave F."/>
            <person name="Aury J.M."/>
            <person name="Badger J.H."/>
            <person name="Beszteri B."/>
            <person name="Billiau K."/>
            <person name="Bonnet E."/>
            <person name="Bothwell J.H."/>
            <person name="Bowler C."/>
            <person name="Boyen C."/>
            <person name="Brownlee C."/>
            <person name="Carrano C.J."/>
            <person name="Charrier B."/>
            <person name="Cho G.Y."/>
            <person name="Coelho S.M."/>
            <person name="Collen J."/>
            <person name="Corre E."/>
            <person name="Da Silva C."/>
            <person name="Delage L."/>
            <person name="Delaroque N."/>
            <person name="Dittami S.M."/>
            <person name="Doulbeau S."/>
            <person name="Elias M."/>
            <person name="Farnham G."/>
            <person name="Gachon C.M."/>
            <person name="Gschloessl B."/>
            <person name="Heesch S."/>
            <person name="Jabbari K."/>
            <person name="Jubin C."/>
            <person name="Kawai H."/>
            <person name="Kimura K."/>
            <person name="Kloareg B."/>
            <person name="Kupper F.C."/>
            <person name="Lang D."/>
            <person name="Le Bail A."/>
            <person name="Leblanc C."/>
            <person name="Lerouge P."/>
            <person name="Lohr M."/>
            <person name="Lopez P.J."/>
            <person name="Martens C."/>
            <person name="Maumus F."/>
            <person name="Michel G."/>
            <person name="Miranda-Saavedra D."/>
            <person name="Morales J."/>
            <person name="Moreau H."/>
            <person name="Motomura T."/>
            <person name="Nagasato C."/>
            <person name="Napoli C.A."/>
            <person name="Nelson D.R."/>
            <person name="Nyvall-Collen P."/>
            <person name="Peters A.F."/>
            <person name="Pommier C."/>
            <person name="Potin P."/>
            <person name="Poulain J."/>
            <person name="Quesneville H."/>
            <person name="Read B."/>
            <person name="Rensing S.A."/>
            <person name="Ritter A."/>
            <person name="Rousvoal S."/>
            <person name="Samanta M."/>
            <person name="Samson G."/>
            <person name="Schroeder D.C."/>
            <person name="Segurens B."/>
            <person name="Strittmatter M."/>
            <person name="Tonon T."/>
            <person name="Tregear J.W."/>
            <person name="Valentin K."/>
            <person name="von Dassow P."/>
            <person name="Yamagishi T."/>
            <person name="Van de Peer Y."/>
            <person name="Wincker P."/>
        </authorList>
    </citation>
    <scope>NUCLEOTIDE SEQUENCE [LARGE SCALE GENOMIC DNA]</scope>
    <source>
        <strain evidence="7">Ec32 / CCAP1310/4</strain>
    </source>
</reference>
<dbReference type="PROSITE" id="PS50082">
    <property type="entry name" value="WD_REPEATS_2"/>
    <property type="match status" value="5"/>
</dbReference>
<dbReference type="PANTHER" id="PTHR19923">
    <property type="entry name" value="WD40 REPEAT PROTEINPRL1/PRL2-RELATED"/>
    <property type="match status" value="1"/>
</dbReference>